<feature type="region of interest" description="Disordered" evidence="10">
    <location>
        <begin position="1"/>
        <end position="36"/>
    </location>
</feature>
<proteinExistence type="predicted"/>
<sequence>MGDSRHPKAASFDLAFRPPPIEEPVLPPKELSPKPSIGEQLEQIDDFMSQWKVTSTLVHISHLLKAKRTKTRLATLVAIIENFQDKGALQTAQRLYNCYPQVASFLGFARDAAITTLPGDYTAVSLQEQNEARARAGQVFAGLQETAEQMDNLPQDLTIDPTLPMDKQPEILQQMDKIMPWLRPIMGLAAVMAATMGLTKLLTVDWFKETSKEVIALANTIKANKVISQAAEESTDTILSLVYSAFGGTYINPKQKRLKLLCDKITKMEFDTGRFIDKTKTDPFGVIRHTKITDLETKYAECVQQVNALAVCEKSLFNFSGALHNIRANIDAIRDRFVGLTIAGNKQEPVVMWFVGDPGVGKSKIAEQVALRVTGESAFQRNDTEEHWNNYRNQQAVILDDLFQNPSSTLPSEFMNLATETARTVNMASLLDKGTPFTSRFIFVTSNFWCIREHPGVASNQAFDRRRHYLVQVLNPALKVYKRNHQDETPPPEWFAQNPNRYFLWNPVARHNGHEYPDTSVDPTTDTNWSGFIAEVTLEELIIMAREREIMHADKFREYLCTRELSDIVTIPPPFKTRPELAMPSQIFSVDKNLRRIRNYDITDPASVERYKQAQLRREQEYIDDSASTSTTEEQALNLTPAVPVDFKRRHAILIGGPSGIGKSCIIQKFFGENNLQYVRIDDIFLEDEHWKKKILPNIFVWCDDFTSTKRTFDAFSSLSIDYDAGSLNCLGLLATYNPESAVWHEAKIDDKNKIIRRCTWINMSVNRSFGWGFTSDNRTLEEKLKPEGAREKYIKLEAQDFMFREYARLPASISTYFQNEVKTARVHAIQTFVVPEPEYYDILIEFPCSFEDLEGKTASEIAKIVMKSRVAMRTPAGWKSPSYTQMIVTLGQLAPLFASVKAHGEIERFVRIFNQQALTTSLSHSLLIKIPGTAPLGFVPLENGRIVAYMVDQGSTDRVSVADGEIYLNDIHHPYDQPNEVYKEALRKSFAYSAPKSVVFTEEQEVEMRRKLLRTTQFGQFIQAVVPGTSLFIKLSAILLAFSDVVYDSSEDSTRKSRKRMRRRRHLRKRKDYSSDYTESPDSSSTEEEDGVRDERKNFKHKGEDPPTKGGSGGDTAHRDRHGNSIRVDQPAPMHHDTGRTRVEFSRTKRDQPKKSPKTQDIDNIRALRKTKEERKNFKNKGETEPVKGGSDGDTAHRDKRANHVRPDDACTSTKVEGYDQQIVRPPTKNISMESLINDAQLVRDIRGSYGLTYNGSICFANEISHGSYTITTIPRNNDWSLVKLESPFAALRGRRKFNLDLRSKNLESHLMDQLLALSVYFDPSTIDADFSSVFATSMAFGVPLDVESKQMHPEMMLEVFNNTTGMAAPDYFIGFTTGLFPEFRMRFNIQVATEGMLDTTLREHTNTALSMAVPITHQGHHLLFGHLIGKNIILAPAHVLKSGTDLQCTVAGQHWDIELQSKHKCDLAVFAVTSPQFPMAKDRTGMYIKRSDMVAQLAVKGEKMPGYLVIPPYCEMQWAHTNHCVITALVEADENRLDGKWLNYSGKCGTLSASGVSVAGDCGSFLFLQNKQLNSKLVGMHRAGSNTLSISILITQELAKSILENPTSFIASSPQDECIASEEQLAAINVPKEITMRAQYKRCNTTSLTLVGTSNKMVFVPDSTRIHRTGLVIPEYDDYEPSLMSSHDPRSEGFRPLDDGLKRYGKRGTLHEPDQARLDEAFMEIGNEYATKIAQQGKTVRMLTKTEAVNEPPYAEYHAAGPIDRSGSAGFPHILGQRKCKKDFLEFNEKQNRWYFKTDVKSSQISSRISQIIEDAKRDIEHMHVFCVYLKDEPLKLKKIYKKKKTRLFFSGPFEYLIAFRMAFLAAMSRCMEIYNQVPTKVGISSSMHDWHIFTSQLLKVGTHGFASDVENFDSSVPTPFLKGTRLVYDAIYSRCSASQENVVENARIRRVLHSAIEGAHILSRNSVFKLSQAQVSGNPATALENSWIMWALYYLVWQDLAIQNNPNIKHYSDFRKYVGLAVYGDDNVCTVNRDVAPWFNFNTFSREAAKYGFKITDIAKTGEAVPDFLPLSELEFLKRNFTQIQGYHCGPLALSSIAKACQWIRTSSYNIKEEHCPSLGGAWPIANEPDLIKACFIGVWKELALHGEDTYNKWRDDLLKQAAELDLDLDPPRWQEAMYKNGYMVY</sequence>
<dbReference type="SUPFAM" id="SSF52540">
    <property type="entry name" value="P-loop containing nucleoside triphosphate hydrolases"/>
    <property type="match status" value="1"/>
</dbReference>
<feature type="compositionally biased region" description="Pro residues" evidence="10">
    <location>
        <begin position="17"/>
        <end position="27"/>
    </location>
</feature>
<dbReference type="Gene3D" id="2.40.10.10">
    <property type="entry name" value="Trypsin-like serine proteases"/>
    <property type="match status" value="1"/>
</dbReference>
<keyword evidence="7" id="KW-0788">Thiol protease</keyword>
<keyword evidence="6" id="KW-0378">Hydrolase</keyword>
<dbReference type="GO" id="GO:0003968">
    <property type="term" value="F:RNA-directed RNA polymerase activity"/>
    <property type="evidence" value="ECO:0007669"/>
    <property type="project" value="UniProtKB-KW"/>
</dbReference>
<evidence type="ECO:0000256" key="10">
    <source>
        <dbReference type="SAM" id="MobiDB-lite"/>
    </source>
</evidence>
<dbReference type="InterPro" id="IPR000605">
    <property type="entry name" value="Helicase_SF3_ssDNA/RNA_vir"/>
</dbReference>
<evidence type="ECO:0000259" key="11">
    <source>
        <dbReference type="PROSITE" id="PS50507"/>
    </source>
</evidence>
<evidence type="ECO:0000256" key="2">
    <source>
        <dbReference type="ARBA" id="ARBA00022670"/>
    </source>
</evidence>
<dbReference type="InterPro" id="IPR009003">
    <property type="entry name" value="Peptidase_S1_PA"/>
</dbReference>
<dbReference type="InterPro" id="IPR043128">
    <property type="entry name" value="Rev_trsase/Diguanyl_cyclase"/>
</dbReference>
<dbReference type="PROSITE" id="PS50507">
    <property type="entry name" value="RDRP_SSRNA_POS"/>
    <property type="match status" value="1"/>
</dbReference>
<evidence type="ECO:0000256" key="8">
    <source>
        <dbReference type="ARBA" id="ARBA00022840"/>
    </source>
</evidence>
<feature type="compositionally biased region" description="Basic residues" evidence="10">
    <location>
        <begin position="1057"/>
        <end position="1072"/>
    </location>
</feature>
<dbReference type="Pfam" id="PF00680">
    <property type="entry name" value="RdRP_1"/>
    <property type="match status" value="1"/>
</dbReference>
<dbReference type="GO" id="GO:0006508">
    <property type="term" value="P:proteolysis"/>
    <property type="evidence" value="ECO:0007669"/>
    <property type="project" value="UniProtKB-KW"/>
</dbReference>
<evidence type="ECO:0000256" key="6">
    <source>
        <dbReference type="ARBA" id="ARBA00022801"/>
    </source>
</evidence>
<feature type="compositionally biased region" description="Basic and acidic residues" evidence="10">
    <location>
        <begin position="1135"/>
        <end position="1187"/>
    </location>
</feature>
<dbReference type="Gene3D" id="1.20.960.20">
    <property type="match status" value="1"/>
</dbReference>
<dbReference type="GO" id="GO:0003723">
    <property type="term" value="F:RNA binding"/>
    <property type="evidence" value="ECO:0007669"/>
    <property type="project" value="InterPro"/>
</dbReference>
<keyword evidence="9" id="KW-0693">Viral RNA replication</keyword>
<feature type="domain" description="SF3 helicase" evidence="12">
    <location>
        <begin position="329"/>
        <end position="488"/>
    </location>
</feature>
<dbReference type="InterPro" id="IPR001205">
    <property type="entry name" value="RNA-dir_pol_C"/>
</dbReference>
<evidence type="ECO:0000256" key="3">
    <source>
        <dbReference type="ARBA" id="ARBA00022679"/>
    </source>
</evidence>
<dbReference type="InterPro" id="IPR027417">
    <property type="entry name" value="P-loop_NTPase"/>
</dbReference>
<feature type="domain" description="RdRp catalytic" evidence="11">
    <location>
        <begin position="1905"/>
        <end position="2042"/>
    </location>
</feature>
<dbReference type="InterPro" id="IPR007094">
    <property type="entry name" value="RNA-dir_pol_PSvirus"/>
</dbReference>
<dbReference type="SUPFAM" id="SSF56672">
    <property type="entry name" value="DNA/RNA polymerases"/>
    <property type="match status" value="1"/>
</dbReference>
<evidence type="ECO:0000313" key="13">
    <source>
        <dbReference type="EMBL" id="QKK82955.1"/>
    </source>
</evidence>
<keyword evidence="8" id="KW-0067">ATP-binding</keyword>
<name>A0A6M9BKG7_9VIRU</name>
<keyword evidence="4" id="KW-0548">Nucleotidyltransferase</keyword>
<evidence type="ECO:0008006" key="14">
    <source>
        <dbReference type="Google" id="ProtNLM"/>
    </source>
</evidence>
<evidence type="ECO:0000256" key="5">
    <source>
        <dbReference type="ARBA" id="ARBA00022741"/>
    </source>
</evidence>
<dbReference type="InterPro" id="IPR014759">
    <property type="entry name" value="Helicase_SF3_ssRNA_vir"/>
</dbReference>
<dbReference type="GO" id="GO:0005524">
    <property type="term" value="F:ATP binding"/>
    <property type="evidence" value="ECO:0007669"/>
    <property type="project" value="UniProtKB-KW"/>
</dbReference>
<evidence type="ECO:0000256" key="4">
    <source>
        <dbReference type="ARBA" id="ARBA00022695"/>
    </source>
</evidence>
<dbReference type="GO" id="GO:0039694">
    <property type="term" value="P:viral RNA genome replication"/>
    <property type="evidence" value="ECO:0007669"/>
    <property type="project" value="InterPro"/>
</dbReference>
<dbReference type="EMBL" id="MN832452">
    <property type="protein sequence ID" value="QKK82955.1"/>
    <property type="molecule type" value="Genomic_RNA"/>
</dbReference>
<dbReference type="Gene3D" id="3.30.70.270">
    <property type="match status" value="1"/>
</dbReference>
<dbReference type="GO" id="GO:0008234">
    <property type="term" value="F:cysteine-type peptidase activity"/>
    <property type="evidence" value="ECO:0007669"/>
    <property type="project" value="UniProtKB-KW"/>
</dbReference>
<dbReference type="GO" id="GO:0006351">
    <property type="term" value="P:DNA-templated transcription"/>
    <property type="evidence" value="ECO:0007669"/>
    <property type="project" value="InterPro"/>
</dbReference>
<feature type="compositionally biased region" description="Low complexity" evidence="10">
    <location>
        <begin position="1076"/>
        <end position="1085"/>
    </location>
</feature>
<feature type="compositionally biased region" description="Basic and acidic residues" evidence="10">
    <location>
        <begin position="1094"/>
        <end position="1108"/>
    </location>
</feature>
<keyword evidence="5" id="KW-0547">Nucleotide-binding</keyword>
<dbReference type="SUPFAM" id="SSF50494">
    <property type="entry name" value="Trypsin-like serine proteases"/>
    <property type="match status" value="1"/>
</dbReference>
<evidence type="ECO:0000259" key="12">
    <source>
        <dbReference type="PROSITE" id="PS51218"/>
    </source>
</evidence>
<dbReference type="GO" id="GO:0003724">
    <property type="term" value="F:RNA helicase activity"/>
    <property type="evidence" value="ECO:0007669"/>
    <property type="project" value="InterPro"/>
</dbReference>
<dbReference type="Pfam" id="PF00910">
    <property type="entry name" value="RNA_helicase"/>
    <property type="match status" value="1"/>
</dbReference>
<keyword evidence="1" id="KW-0696">RNA-directed RNA polymerase</keyword>
<organism evidence="13">
    <name type="scientific">Erigeron annuus picorna-like virus</name>
    <dbReference type="NCBI Taxonomy" id="2739849"/>
    <lineage>
        <taxon>Viruses</taxon>
        <taxon>Riboviria</taxon>
        <taxon>Orthornavirae</taxon>
        <taxon>Pisuviricota</taxon>
        <taxon>Pisoniviricetes</taxon>
        <taxon>Picornavirales</taxon>
    </lineage>
</organism>
<evidence type="ECO:0000256" key="1">
    <source>
        <dbReference type="ARBA" id="ARBA00022484"/>
    </source>
</evidence>
<evidence type="ECO:0000256" key="9">
    <source>
        <dbReference type="ARBA" id="ARBA00022953"/>
    </source>
</evidence>
<dbReference type="InterPro" id="IPR043502">
    <property type="entry name" value="DNA/RNA_pol_sf"/>
</dbReference>
<evidence type="ECO:0000256" key="7">
    <source>
        <dbReference type="ARBA" id="ARBA00022807"/>
    </source>
</evidence>
<accession>A0A6M9BKG7</accession>
<feature type="region of interest" description="Disordered" evidence="10">
    <location>
        <begin position="1052"/>
        <end position="1215"/>
    </location>
</feature>
<dbReference type="CDD" id="cd23169">
    <property type="entry name" value="ps-ssRNAv-Picornavirales"/>
    <property type="match status" value="1"/>
</dbReference>
<dbReference type="PROSITE" id="PS51218">
    <property type="entry name" value="SF3_HELICASE_2"/>
    <property type="match status" value="1"/>
</dbReference>
<keyword evidence="3" id="KW-0808">Transferase</keyword>
<reference evidence="13" key="1">
    <citation type="submission" date="2019-12" db="EMBL/GenBank/DDBJ databases">
        <title>Viral genomes from plants on the riverside of the ancient canal in Zhenjiang city, China.</title>
        <authorList>
            <person name="Lu X."/>
            <person name="Yang X.S."/>
            <person name="Zhang W."/>
        </authorList>
    </citation>
    <scope>NUCLEOTIDE SEQUENCE</scope>
    <source>
        <strain evidence="13">Pt013-sec-3</strain>
    </source>
</reference>
<keyword evidence="2" id="KW-0645">Protease</keyword>
<protein>
    <recommendedName>
        <fullName evidence="14">RNA-directed RNA polymerase</fullName>
    </recommendedName>
</protein>
<dbReference type="InterPro" id="IPR043504">
    <property type="entry name" value="Peptidase_S1_PA_chymotrypsin"/>
</dbReference>